<dbReference type="HOGENOM" id="CLU_1226814_0_0_1"/>
<evidence type="ECO:0000256" key="2">
    <source>
        <dbReference type="ARBA" id="ARBA00022640"/>
    </source>
</evidence>
<dbReference type="STRING" id="905079.L1J4W7"/>
<evidence type="ECO:0000313" key="6">
    <source>
        <dbReference type="Proteomes" id="UP000011087"/>
    </source>
</evidence>
<reference evidence="4 6" key="1">
    <citation type="journal article" date="2012" name="Nature">
        <title>Algal genomes reveal evolutionary mosaicism and the fate of nucleomorphs.</title>
        <authorList>
            <consortium name="DOE Joint Genome Institute"/>
            <person name="Curtis B.A."/>
            <person name="Tanifuji G."/>
            <person name="Burki F."/>
            <person name="Gruber A."/>
            <person name="Irimia M."/>
            <person name="Maruyama S."/>
            <person name="Arias M.C."/>
            <person name="Ball S.G."/>
            <person name="Gile G.H."/>
            <person name="Hirakawa Y."/>
            <person name="Hopkins J.F."/>
            <person name="Kuo A."/>
            <person name="Rensing S.A."/>
            <person name="Schmutz J."/>
            <person name="Symeonidi A."/>
            <person name="Elias M."/>
            <person name="Eveleigh R.J."/>
            <person name="Herman E.K."/>
            <person name="Klute M.J."/>
            <person name="Nakayama T."/>
            <person name="Obornik M."/>
            <person name="Reyes-Prieto A."/>
            <person name="Armbrust E.V."/>
            <person name="Aves S.J."/>
            <person name="Beiko R.G."/>
            <person name="Coutinho P."/>
            <person name="Dacks J.B."/>
            <person name="Durnford D.G."/>
            <person name="Fast N.M."/>
            <person name="Green B.R."/>
            <person name="Grisdale C.J."/>
            <person name="Hempel F."/>
            <person name="Henrissat B."/>
            <person name="Hoppner M.P."/>
            <person name="Ishida K."/>
            <person name="Kim E."/>
            <person name="Koreny L."/>
            <person name="Kroth P.G."/>
            <person name="Liu Y."/>
            <person name="Malik S.B."/>
            <person name="Maier U.G."/>
            <person name="McRose D."/>
            <person name="Mock T."/>
            <person name="Neilson J.A."/>
            <person name="Onodera N.T."/>
            <person name="Poole A.M."/>
            <person name="Pritham E.J."/>
            <person name="Richards T.A."/>
            <person name="Rocap G."/>
            <person name="Roy S.W."/>
            <person name="Sarai C."/>
            <person name="Schaack S."/>
            <person name="Shirato S."/>
            <person name="Slamovits C.H."/>
            <person name="Spencer D.F."/>
            <person name="Suzuki S."/>
            <person name="Worden A.Z."/>
            <person name="Zauner S."/>
            <person name="Barry K."/>
            <person name="Bell C."/>
            <person name="Bharti A.K."/>
            <person name="Crow J.A."/>
            <person name="Grimwood J."/>
            <person name="Kramer R."/>
            <person name="Lindquist E."/>
            <person name="Lucas S."/>
            <person name="Salamov A."/>
            <person name="McFadden G.I."/>
            <person name="Lane C.E."/>
            <person name="Keeling P.J."/>
            <person name="Gray M.W."/>
            <person name="Grigoriev I.V."/>
            <person name="Archibald J.M."/>
        </authorList>
    </citation>
    <scope>NUCLEOTIDE SEQUENCE</scope>
    <source>
        <strain evidence="4 6">CCMP2712</strain>
    </source>
</reference>
<dbReference type="Proteomes" id="UP000011087">
    <property type="component" value="Unassembled WGS sequence"/>
</dbReference>
<keyword evidence="2" id="KW-0934">Plastid</keyword>
<comment type="subcellular location">
    <subcellularLocation>
        <location evidence="1">Plastid</location>
    </subcellularLocation>
</comment>
<dbReference type="AlphaFoldDB" id="L1J4W7"/>
<sequence length="226" mass="24726">MVATGLWVVMADEVDDDNVVLKLPNPDPKKDVQSLQLRLFKACCGLDRGAAAGDSERRTVFDVVNSLEDLITDGREFEEDGLWRLIFSSALSAGSGSGGGAGRNSLPIFQTPDTARLSLGPGSTVGQVYQRVQRRKKSLDNIVEFVFRAPLVSALQIKTVLNLNHRLESEGNNKHKIILRNVTARAARLQEEQGGTDGLHHVRELACLRRRTVTTCYESLAAIEGS</sequence>
<accession>L1J4W7</accession>
<organism evidence="4">
    <name type="scientific">Guillardia theta (strain CCMP2712)</name>
    <name type="common">Cryptophyte</name>
    <dbReference type="NCBI Taxonomy" id="905079"/>
    <lineage>
        <taxon>Eukaryota</taxon>
        <taxon>Cryptophyceae</taxon>
        <taxon>Pyrenomonadales</taxon>
        <taxon>Geminigeraceae</taxon>
        <taxon>Guillardia</taxon>
    </lineage>
</organism>
<feature type="domain" description="Plastid lipid-associated protein/fibrillin conserved" evidence="3">
    <location>
        <begin position="34"/>
        <end position="150"/>
    </location>
</feature>
<dbReference type="OrthoDB" id="203682at2759"/>
<reference evidence="6" key="2">
    <citation type="submission" date="2012-11" db="EMBL/GenBank/DDBJ databases">
        <authorList>
            <person name="Kuo A."/>
            <person name="Curtis B.A."/>
            <person name="Tanifuji G."/>
            <person name="Burki F."/>
            <person name="Gruber A."/>
            <person name="Irimia M."/>
            <person name="Maruyama S."/>
            <person name="Arias M.C."/>
            <person name="Ball S.G."/>
            <person name="Gile G.H."/>
            <person name="Hirakawa Y."/>
            <person name="Hopkins J.F."/>
            <person name="Rensing S.A."/>
            <person name="Schmutz J."/>
            <person name="Symeonidi A."/>
            <person name="Elias M."/>
            <person name="Eveleigh R.J."/>
            <person name="Herman E.K."/>
            <person name="Klute M.J."/>
            <person name="Nakayama T."/>
            <person name="Obornik M."/>
            <person name="Reyes-Prieto A."/>
            <person name="Armbrust E.V."/>
            <person name="Aves S.J."/>
            <person name="Beiko R.G."/>
            <person name="Coutinho P."/>
            <person name="Dacks J.B."/>
            <person name="Durnford D.G."/>
            <person name="Fast N.M."/>
            <person name="Green B.R."/>
            <person name="Grisdale C."/>
            <person name="Hempe F."/>
            <person name="Henrissat B."/>
            <person name="Hoppner M.P."/>
            <person name="Ishida K.-I."/>
            <person name="Kim E."/>
            <person name="Koreny L."/>
            <person name="Kroth P.G."/>
            <person name="Liu Y."/>
            <person name="Malik S.-B."/>
            <person name="Maier U.G."/>
            <person name="McRose D."/>
            <person name="Mock T."/>
            <person name="Neilson J.A."/>
            <person name="Onodera N.T."/>
            <person name="Poole A.M."/>
            <person name="Pritham E.J."/>
            <person name="Richards T.A."/>
            <person name="Rocap G."/>
            <person name="Roy S.W."/>
            <person name="Sarai C."/>
            <person name="Schaack S."/>
            <person name="Shirato S."/>
            <person name="Slamovits C.H."/>
            <person name="Spencer D.F."/>
            <person name="Suzuki S."/>
            <person name="Worden A.Z."/>
            <person name="Zauner S."/>
            <person name="Barry K."/>
            <person name="Bell C."/>
            <person name="Bharti A.K."/>
            <person name="Crow J.A."/>
            <person name="Grimwood J."/>
            <person name="Kramer R."/>
            <person name="Lindquist E."/>
            <person name="Lucas S."/>
            <person name="Salamov A."/>
            <person name="McFadden G.I."/>
            <person name="Lane C.E."/>
            <person name="Keeling P.J."/>
            <person name="Gray M.W."/>
            <person name="Grigoriev I.V."/>
            <person name="Archibald J.M."/>
        </authorList>
    </citation>
    <scope>NUCLEOTIDE SEQUENCE</scope>
    <source>
        <strain evidence="6">CCMP2712</strain>
    </source>
</reference>
<dbReference type="GO" id="GO:0009536">
    <property type="term" value="C:plastid"/>
    <property type="evidence" value="ECO:0007669"/>
    <property type="project" value="UniProtKB-SubCell"/>
</dbReference>
<dbReference type="GeneID" id="17299816"/>
<keyword evidence="6" id="KW-1185">Reference proteome</keyword>
<dbReference type="KEGG" id="gtt:GUITHDRAFT_163935"/>
<evidence type="ECO:0000259" key="3">
    <source>
        <dbReference type="Pfam" id="PF04755"/>
    </source>
</evidence>
<dbReference type="EnsemblProtists" id="EKX43135">
    <property type="protein sequence ID" value="EKX43135"/>
    <property type="gene ID" value="GUITHDRAFT_163935"/>
</dbReference>
<evidence type="ECO:0000313" key="4">
    <source>
        <dbReference type="EMBL" id="EKX43135.1"/>
    </source>
</evidence>
<gene>
    <name evidence="4" type="ORF">GUITHDRAFT_163935</name>
</gene>
<reference evidence="5" key="3">
    <citation type="submission" date="2015-06" db="UniProtKB">
        <authorList>
            <consortium name="EnsemblProtists"/>
        </authorList>
    </citation>
    <scope>IDENTIFICATION</scope>
</reference>
<dbReference type="RefSeq" id="XP_005830115.1">
    <property type="nucleotide sequence ID" value="XM_005830058.1"/>
</dbReference>
<evidence type="ECO:0000313" key="5">
    <source>
        <dbReference type="EnsemblProtists" id="EKX43135"/>
    </source>
</evidence>
<name>L1J4W7_GUITC</name>
<protein>
    <recommendedName>
        <fullName evidence="3">Plastid lipid-associated protein/fibrillin conserved domain-containing protein</fullName>
    </recommendedName>
</protein>
<dbReference type="EMBL" id="JH993012">
    <property type="protein sequence ID" value="EKX43135.1"/>
    <property type="molecule type" value="Genomic_DNA"/>
</dbReference>
<dbReference type="PaxDb" id="55529-EKX43135"/>
<dbReference type="Pfam" id="PF04755">
    <property type="entry name" value="PAP_fibrillin"/>
    <property type="match status" value="1"/>
</dbReference>
<proteinExistence type="predicted"/>
<dbReference type="InterPro" id="IPR006843">
    <property type="entry name" value="PAP/fibrillin_dom"/>
</dbReference>
<evidence type="ECO:0000256" key="1">
    <source>
        <dbReference type="ARBA" id="ARBA00004474"/>
    </source>
</evidence>